<evidence type="ECO:0000259" key="1">
    <source>
        <dbReference type="Pfam" id="PF07659"/>
    </source>
</evidence>
<organism evidence="2">
    <name type="scientific">uncultured Caudovirales phage</name>
    <dbReference type="NCBI Taxonomy" id="2100421"/>
    <lineage>
        <taxon>Viruses</taxon>
        <taxon>Duplodnaviria</taxon>
        <taxon>Heunggongvirae</taxon>
        <taxon>Uroviricota</taxon>
        <taxon>Caudoviricetes</taxon>
        <taxon>Peduoviridae</taxon>
        <taxon>Maltschvirus</taxon>
        <taxon>Maltschvirus maltsch</taxon>
    </lineage>
</organism>
<evidence type="ECO:0000313" key="2">
    <source>
        <dbReference type="EMBL" id="CAB4177386.1"/>
    </source>
</evidence>
<dbReference type="InterPro" id="IPR011630">
    <property type="entry name" value="DUF1599"/>
</dbReference>
<accession>A0A6J5Q4V8</accession>
<reference evidence="2" key="1">
    <citation type="submission" date="2020-05" db="EMBL/GenBank/DDBJ databases">
        <authorList>
            <person name="Chiriac C."/>
            <person name="Salcher M."/>
            <person name="Ghai R."/>
            <person name="Kavagutti S V."/>
        </authorList>
    </citation>
    <scope>NUCLEOTIDE SEQUENCE</scope>
</reference>
<proteinExistence type="predicted"/>
<dbReference type="EMBL" id="LR796947">
    <property type="protein sequence ID" value="CAB4177386.1"/>
    <property type="molecule type" value="Genomic_DNA"/>
</dbReference>
<sequence>MQECLQILLKKHKDYGPLNIAQAPGGAMNGLTVRMYDKLARISHLCSDKNDTPNYESIEDSLIDLVNYATIGILVQRGLWEGIPLRSTYEEDSSSI</sequence>
<feature type="domain" description="Nucleotide modification associated" evidence="1">
    <location>
        <begin position="31"/>
        <end position="74"/>
    </location>
</feature>
<dbReference type="Pfam" id="PF07659">
    <property type="entry name" value="DUF1599"/>
    <property type="match status" value="1"/>
</dbReference>
<gene>
    <name evidence="2" type="ORF">UFOVP999_45</name>
</gene>
<protein>
    <submittedName>
        <fullName evidence="2">Clostridium phage phiCTP1, Gp74</fullName>
    </submittedName>
</protein>
<name>A0A6J5Q4V8_9CAUD</name>